<evidence type="ECO:0000313" key="4">
    <source>
        <dbReference type="Proteomes" id="UP000325315"/>
    </source>
</evidence>
<dbReference type="GO" id="GO:0003676">
    <property type="term" value="F:nucleic acid binding"/>
    <property type="evidence" value="ECO:0007669"/>
    <property type="project" value="InterPro"/>
</dbReference>
<dbReference type="GO" id="GO:0008270">
    <property type="term" value="F:zinc ion binding"/>
    <property type="evidence" value="ECO:0007669"/>
    <property type="project" value="UniProtKB-KW"/>
</dbReference>
<evidence type="ECO:0000259" key="2">
    <source>
        <dbReference type="PROSITE" id="PS50158"/>
    </source>
</evidence>
<keyword evidence="4" id="KW-1185">Reference proteome</keyword>
<dbReference type="PANTHER" id="PTHR34482">
    <property type="entry name" value="DNA DAMAGE-INDUCIBLE PROTEIN 1-LIKE"/>
    <property type="match status" value="1"/>
</dbReference>
<keyword evidence="1" id="KW-0863">Zinc-finger</keyword>
<dbReference type="Pfam" id="PF00098">
    <property type="entry name" value="zf-CCHC"/>
    <property type="match status" value="1"/>
</dbReference>
<dbReference type="OrthoDB" id="1936908at2759"/>
<evidence type="ECO:0000256" key="1">
    <source>
        <dbReference type="PROSITE-ProRule" id="PRU00047"/>
    </source>
</evidence>
<accession>A0A5B6WII5</accession>
<reference evidence="4" key="1">
    <citation type="journal article" date="2019" name="Plant Biotechnol. J.">
        <title>Genome sequencing of the Australian wild diploid species Gossypium australe highlights disease resistance and delayed gland morphogenesis.</title>
        <authorList>
            <person name="Cai Y."/>
            <person name="Cai X."/>
            <person name="Wang Q."/>
            <person name="Wang P."/>
            <person name="Zhang Y."/>
            <person name="Cai C."/>
            <person name="Xu Y."/>
            <person name="Wang K."/>
            <person name="Zhou Z."/>
            <person name="Wang C."/>
            <person name="Geng S."/>
            <person name="Li B."/>
            <person name="Dong Q."/>
            <person name="Hou Y."/>
            <person name="Wang H."/>
            <person name="Ai P."/>
            <person name="Liu Z."/>
            <person name="Yi F."/>
            <person name="Sun M."/>
            <person name="An G."/>
            <person name="Cheng J."/>
            <person name="Zhang Y."/>
            <person name="Shi Q."/>
            <person name="Xie Y."/>
            <person name="Shi X."/>
            <person name="Chang Y."/>
            <person name="Huang F."/>
            <person name="Chen Y."/>
            <person name="Hong S."/>
            <person name="Mi L."/>
            <person name="Sun Q."/>
            <person name="Zhang L."/>
            <person name="Zhou B."/>
            <person name="Peng R."/>
            <person name="Zhang X."/>
            <person name="Liu F."/>
        </authorList>
    </citation>
    <scope>NUCLEOTIDE SEQUENCE [LARGE SCALE GENOMIC DNA]</scope>
    <source>
        <strain evidence="4">cv. PA1801</strain>
    </source>
</reference>
<organism evidence="3 4">
    <name type="scientific">Gossypium australe</name>
    <dbReference type="NCBI Taxonomy" id="47621"/>
    <lineage>
        <taxon>Eukaryota</taxon>
        <taxon>Viridiplantae</taxon>
        <taxon>Streptophyta</taxon>
        <taxon>Embryophyta</taxon>
        <taxon>Tracheophyta</taxon>
        <taxon>Spermatophyta</taxon>
        <taxon>Magnoliopsida</taxon>
        <taxon>eudicotyledons</taxon>
        <taxon>Gunneridae</taxon>
        <taxon>Pentapetalae</taxon>
        <taxon>rosids</taxon>
        <taxon>malvids</taxon>
        <taxon>Malvales</taxon>
        <taxon>Malvaceae</taxon>
        <taxon>Malvoideae</taxon>
        <taxon>Gossypium</taxon>
    </lineage>
</organism>
<protein>
    <submittedName>
        <fullName evidence="3">Zinc finger CCHC domain-containing 8</fullName>
    </submittedName>
</protein>
<feature type="domain" description="CCHC-type" evidence="2">
    <location>
        <begin position="94"/>
        <end position="108"/>
    </location>
</feature>
<evidence type="ECO:0000313" key="3">
    <source>
        <dbReference type="EMBL" id="KAA3481599.1"/>
    </source>
</evidence>
<dbReference type="PANTHER" id="PTHR34482:SF36">
    <property type="entry name" value="RETROTRANSPOSON GAG DOMAIN-CONTAINING PROTEIN"/>
    <property type="match status" value="1"/>
</dbReference>
<keyword evidence="1" id="KW-0862">Zinc</keyword>
<dbReference type="Gene3D" id="4.10.60.10">
    <property type="entry name" value="Zinc finger, CCHC-type"/>
    <property type="match status" value="1"/>
</dbReference>
<name>A0A5B6WII5_9ROSI</name>
<proteinExistence type="predicted"/>
<dbReference type="Proteomes" id="UP000325315">
    <property type="component" value="Unassembled WGS sequence"/>
</dbReference>
<dbReference type="InterPro" id="IPR001878">
    <property type="entry name" value="Znf_CCHC"/>
</dbReference>
<dbReference type="EMBL" id="SMMG02000003">
    <property type="protein sequence ID" value="KAA3481599.1"/>
    <property type="molecule type" value="Genomic_DNA"/>
</dbReference>
<dbReference type="AlphaFoldDB" id="A0A5B6WII5"/>
<sequence>MVEYEAEFLRLSRYTRGMVVTEYERCVRFEDESRTAYGRRLRRRLSALSTKIVRKAKSDGPVRVGPPVAPSGVAFCRHCGRRHSGKCWRMTRACLRCGSTEHRVRDCPLRTDQAQATGTGAA</sequence>
<dbReference type="PROSITE" id="PS50158">
    <property type="entry name" value="ZF_CCHC"/>
    <property type="match status" value="1"/>
</dbReference>
<keyword evidence="1" id="KW-0479">Metal-binding</keyword>
<gene>
    <name evidence="3" type="ORF">EPI10_021956</name>
</gene>
<comment type="caution">
    <text evidence="3">The sequence shown here is derived from an EMBL/GenBank/DDBJ whole genome shotgun (WGS) entry which is preliminary data.</text>
</comment>